<feature type="domain" description="N-acetyltransferase" evidence="9">
    <location>
        <begin position="28"/>
        <end position="159"/>
    </location>
</feature>
<dbReference type="InterPro" id="IPR016181">
    <property type="entry name" value="Acyl_CoA_acyltransferase"/>
</dbReference>
<evidence type="ECO:0000256" key="7">
    <source>
        <dbReference type="ARBA" id="ARBA00069869"/>
    </source>
</evidence>
<dbReference type="PANTHER" id="PTHR13355:SF11">
    <property type="entry name" value="GLUCOSAMINE 6-PHOSPHATE N-ACETYLTRANSFERASE"/>
    <property type="match status" value="1"/>
</dbReference>
<evidence type="ECO:0000256" key="6">
    <source>
        <dbReference type="ARBA" id="ARBA00048964"/>
    </source>
</evidence>
<evidence type="ECO:0000256" key="1">
    <source>
        <dbReference type="ARBA" id="ARBA00004832"/>
    </source>
</evidence>
<reference evidence="10 11" key="1">
    <citation type="journal article" date="2019" name="BMC Genomics">
        <title>Chromosome level assembly and comparative genome analysis confirm lager-brewing yeasts originated from a single hybridization.</title>
        <authorList>
            <person name="Salazar A.N."/>
            <person name="Gorter de Vries A.R."/>
            <person name="van den Broek M."/>
            <person name="Brouwers N."/>
            <person name="de la Torre Cortes P."/>
            <person name="Kuijpers N.G.A."/>
            <person name="Daran J.G."/>
            <person name="Abeel T."/>
        </authorList>
    </citation>
    <scope>NUCLEOTIDE SEQUENCE [LARGE SCALE GENOMIC DNA]</scope>
    <source>
        <strain evidence="10 11">CBS 1483</strain>
    </source>
</reference>
<dbReference type="PANTHER" id="PTHR13355">
    <property type="entry name" value="GLUCOSAMINE 6-PHOSPHATE N-ACETYLTRANSFERASE"/>
    <property type="match status" value="1"/>
</dbReference>
<name>A0A6C1DR16_SACPS</name>
<dbReference type="InterPro" id="IPR000182">
    <property type="entry name" value="GNAT_dom"/>
</dbReference>
<comment type="similarity">
    <text evidence="2 8">Belongs to the acetyltransferase family. GNA1 subfamily.</text>
</comment>
<keyword evidence="4 8" id="KW-0808">Transferase</keyword>
<evidence type="ECO:0000256" key="3">
    <source>
        <dbReference type="ARBA" id="ARBA00012703"/>
    </source>
</evidence>
<sequence length="159" mass="18149">MSLPDGFYIRRMEEGDLEQVTETLKVLTTVGTITPESFSKLIKYWNEATVWNDNEDKKIMQYNPMVIVDKRTETIAATGNIIIERKIIHELGLCGHIEDIAVNSKYQGQGLGKLLIDQLVTIGFDYGCYKIILDCDEKNVKFYEKCGFSNAGVEMQIRK</sequence>
<dbReference type="FunFam" id="3.40.630.30:FF:000136">
    <property type="entry name" value="Glucosamine 6-phosphate N-acetyltransferase"/>
    <property type="match status" value="1"/>
</dbReference>
<keyword evidence="11" id="KW-1185">Reference proteome</keyword>
<dbReference type="Gene3D" id="3.40.630.30">
    <property type="match status" value="1"/>
</dbReference>
<dbReference type="EC" id="2.3.1.4" evidence="3 8"/>
<dbReference type="EMBL" id="CP048987">
    <property type="protein sequence ID" value="QID79315.1"/>
    <property type="molecule type" value="Genomic_DNA"/>
</dbReference>
<accession>A0A6C1DR16</accession>
<dbReference type="AlphaFoldDB" id="A0A6C1DR16"/>
<evidence type="ECO:0000256" key="2">
    <source>
        <dbReference type="ARBA" id="ARBA00006048"/>
    </source>
</evidence>
<proteinExistence type="inferred from homology"/>
<evidence type="ECO:0000259" key="9">
    <source>
        <dbReference type="PROSITE" id="PS51186"/>
    </source>
</evidence>
<dbReference type="OrthoDB" id="10039976at2759"/>
<dbReference type="Proteomes" id="UP000501346">
    <property type="component" value="Chromosome ScVI"/>
</dbReference>
<evidence type="ECO:0000256" key="5">
    <source>
        <dbReference type="ARBA" id="ARBA00023315"/>
    </source>
</evidence>
<evidence type="ECO:0000256" key="4">
    <source>
        <dbReference type="ARBA" id="ARBA00022679"/>
    </source>
</evidence>
<evidence type="ECO:0000313" key="11">
    <source>
        <dbReference type="Proteomes" id="UP000501346"/>
    </source>
</evidence>
<evidence type="ECO:0000256" key="8">
    <source>
        <dbReference type="RuleBase" id="RU365086"/>
    </source>
</evidence>
<evidence type="ECO:0000313" key="10">
    <source>
        <dbReference type="EMBL" id="QID79315.1"/>
    </source>
</evidence>
<comment type="pathway">
    <text evidence="1 8">Nucleotide-sugar biosynthesis; UDP-N-acetyl-alpha-D-glucosamine biosynthesis; N-acetyl-alpha-D-glucosamine 1-phosphate from alpha-D-glucosamine 6-phosphate (route I): step 1/2.</text>
</comment>
<dbReference type="PROSITE" id="PS51186">
    <property type="entry name" value="GNAT"/>
    <property type="match status" value="1"/>
</dbReference>
<dbReference type="SUPFAM" id="SSF55729">
    <property type="entry name" value="Acyl-CoA N-acyltransferases (Nat)"/>
    <property type="match status" value="1"/>
</dbReference>
<comment type="catalytic activity">
    <reaction evidence="6 8">
        <text>D-glucosamine 6-phosphate + acetyl-CoA = N-acetyl-D-glucosamine 6-phosphate + CoA + H(+)</text>
        <dbReference type="Rhea" id="RHEA:10292"/>
        <dbReference type="ChEBI" id="CHEBI:15378"/>
        <dbReference type="ChEBI" id="CHEBI:57287"/>
        <dbReference type="ChEBI" id="CHEBI:57288"/>
        <dbReference type="ChEBI" id="CHEBI:57513"/>
        <dbReference type="ChEBI" id="CHEBI:58725"/>
        <dbReference type="EC" id="2.3.1.4"/>
    </reaction>
</comment>
<dbReference type="GO" id="GO:0006048">
    <property type="term" value="P:UDP-N-acetylglucosamine biosynthetic process"/>
    <property type="evidence" value="ECO:0007669"/>
    <property type="project" value="UniProtKB-UniRule"/>
</dbReference>
<organism evidence="10 11">
    <name type="scientific">Saccharomyces pastorianus</name>
    <name type="common">Lager yeast</name>
    <name type="synonym">Saccharomyces cerevisiae x Saccharomyces eubayanus</name>
    <dbReference type="NCBI Taxonomy" id="27292"/>
    <lineage>
        <taxon>Eukaryota</taxon>
        <taxon>Fungi</taxon>
        <taxon>Dikarya</taxon>
        <taxon>Ascomycota</taxon>
        <taxon>Saccharomycotina</taxon>
        <taxon>Saccharomycetes</taxon>
        <taxon>Saccharomycetales</taxon>
        <taxon>Saccharomycetaceae</taxon>
        <taxon>Saccharomyces</taxon>
    </lineage>
</organism>
<dbReference type="InterPro" id="IPR039143">
    <property type="entry name" value="GNPNAT1-like"/>
</dbReference>
<dbReference type="UniPathway" id="UPA00113">
    <property type="reaction ID" value="UER00529"/>
</dbReference>
<dbReference type="Pfam" id="PF00583">
    <property type="entry name" value="Acetyltransf_1"/>
    <property type="match status" value="1"/>
</dbReference>
<protein>
    <recommendedName>
        <fullName evidence="7 8">Glucosamine 6-phosphate N-acetyltransferase</fullName>
        <ecNumber evidence="3 8">2.3.1.4</ecNumber>
    </recommendedName>
</protein>
<dbReference type="GO" id="GO:0004343">
    <property type="term" value="F:glucosamine 6-phosphate N-acetyltransferase activity"/>
    <property type="evidence" value="ECO:0007669"/>
    <property type="project" value="UniProtKB-UniRule"/>
</dbReference>
<gene>
    <name evidence="10" type="primary">GNA1_1</name>
    <name evidence="10" type="ORF">GRS66_001568</name>
</gene>
<dbReference type="CDD" id="cd04301">
    <property type="entry name" value="NAT_SF"/>
    <property type="match status" value="1"/>
</dbReference>
<keyword evidence="5 8" id="KW-0012">Acyltransferase</keyword>